<dbReference type="GO" id="GO:0003677">
    <property type="term" value="F:DNA binding"/>
    <property type="evidence" value="ECO:0007669"/>
    <property type="project" value="UniProtKB-KW"/>
</dbReference>
<dbReference type="InterPro" id="IPR013324">
    <property type="entry name" value="RNA_pol_sigma_r3/r4-like"/>
</dbReference>
<dbReference type="GO" id="GO:0016987">
    <property type="term" value="F:sigma factor activity"/>
    <property type="evidence" value="ECO:0007669"/>
    <property type="project" value="UniProtKB-KW"/>
</dbReference>
<dbReference type="Gene3D" id="1.10.1740.10">
    <property type="match status" value="1"/>
</dbReference>
<dbReference type="InterPro" id="IPR000943">
    <property type="entry name" value="RNA_pol_sigma70"/>
</dbReference>
<dbReference type="InterPro" id="IPR007627">
    <property type="entry name" value="RNA_pol_sigma70_r2"/>
</dbReference>
<dbReference type="STRING" id="1089553.Tph_c11100"/>
<dbReference type="InterPro" id="IPR007624">
    <property type="entry name" value="RNA_pol_sigma70_r3"/>
</dbReference>
<dbReference type="Gene3D" id="1.20.140.160">
    <property type="match status" value="1"/>
</dbReference>
<dbReference type="Pfam" id="PF04539">
    <property type="entry name" value="Sigma70_r3"/>
    <property type="match status" value="1"/>
</dbReference>
<evidence type="ECO:0000256" key="1">
    <source>
        <dbReference type="ARBA" id="ARBA00023015"/>
    </source>
</evidence>
<dbReference type="Proteomes" id="UP000000467">
    <property type="component" value="Chromosome"/>
</dbReference>
<evidence type="ECO:0000313" key="7">
    <source>
        <dbReference type="Proteomes" id="UP000000467"/>
    </source>
</evidence>
<dbReference type="CDD" id="cd06171">
    <property type="entry name" value="Sigma70_r4"/>
    <property type="match status" value="1"/>
</dbReference>
<feature type="domain" description="RNA polymerase sigma-70" evidence="5">
    <location>
        <begin position="226"/>
        <end position="252"/>
    </location>
</feature>
<dbReference type="PROSITE" id="PS00716">
    <property type="entry name" value="SIGMA70_2"/>
    <property type="match status" value="1"/>
</dbReference>
<dbReference type="eggNOG" id="COG1191">
    <property type="taxonomic scope" value="Bacteria"/>
</dbReference>
<evidence type="ECO:0000256" key="2">
    <source>
        <dbReference type="ARBA" id="ARBA00023082"/>
    </source>
</evidence>
<dbReference type="HOGENOM" id="CLU_014793_8_1_9"/>
<evidence type="ECO:0000259" key="5">
    <source>
        <dbReference type="PROSITE" id="PS00716"/>
    </source>
</evidence>
<dbReference type="NCBIfam" id="NF005413">
    <property type="entry name" value="PRK06986.1"/>
    <property type="match status" value="1"/>
</dbReference>
<keyword evidence="7" id="KW-1185">Reference proteome</keyword>
<dbReference type="SUPFAM" id="SSF88946">
    <property type="entry name" value="Sigma2 domain of RNA polymerase sigma factors"/>
    <property type="match status" value="1"/>
</dbReference>
<keyword evidence="2" id="KW-0731">Sigma factor</keyword>
<dbReference type="AlphaFoldDB" id="K4LH07"/>
<dbReference type="InterPro" id="IPR014284">
    <property type="entry name" value="RNA_pol_sigma-70_dom"/>
</dbReference>
<reference evidence="6 7" key="1">
    <citation type="journal article" date="2012" name="BMC Genomics">
        <title>Genome-guided analysis of physiological and morphological traits of the fermentative acetate oxidizer Thermacetogenium phaeum.</title>
        <authorList>
            <person name="Oehler D."/>
            <person name="Poehlein A."/>
            <person name="Leimbach A."/>
            <person name="Muller N."/>
            <person name="Daniel R."/>
            <person name="Gottschalk G."/>
            <person name="Schink B."/>
        </authorList>
    </citation>
    <scope>NUCLEOTIDE SEQUENCE [LARGE SCALE GENOMIC DNA]</scope>
    <source>
        <strain evidence="7">ATCC BAA-254 / DSM 26808 / PB</strain>
    </source>
</reference>
<sequence length="265" mass="30361">MGEKSLDQQEINLLWQEYKKKKDMQAREKLILHYTSLVWYVAGRLAVGLQGYFEFDDIISAGICGLINAVDRFNPDLGYKFETFAIARIRGAIIDWLRSLNWMPQSLQRKSRELENALVYLEQKLGRHPEDEEVADYLGITLEQFQQLVQRVAPITLVSLEDYCHVPGEGGDEPCLLQEGIPDPQATDPARSLEFQEVKKTLAEAIARLPEKEKLVITLYYYEGLTLKEIGKVLDVSESRVSQLHTKAVLRLRGRLGRRKKDLIG</sequence>
<dbReference type="PANTHER" id="PTHR30385:SF7">
    <property type="entry name" value="RNA POLYMERASE SIGMA FACTOR FLIA"/>
    <property type="match status" value="1"/>
</dbReference>
<dbReference type="PANTHER" id="PTHR30385">
    <property type="entry name" value="SIGMA FACTOR F FLAGELLAR"/>
    <property type="match status" value="1"/>
</dbReference>
<dbReference type="GO" id="GO:0003899">
    <property type="term" value="F:DNA-directed RNA polymerase activity"/>
    <property type="evidence" value="ECO:0007669"/>
    <property type="project" value="InterPro"/>
</dbReference>
<dbReference type="GO" id="GO:0006352">
    <property type="term" value="P:DNA-templated transcription initiation"/>
    <property type="evidence" value="ECO:0007669"/>
    <property type="project" value="InterPro"/>
</dbReference>
<name>K4LH07_THEPS</name>
<proteinExistence type="predicted"/>
<evidence type="ECO:0000256" key="3">
    <source>
        <dbReference type="ARBA" id="ARBA00023125"/>
    </source>
</evidence>
<keyword evidence="6" id="KW-0282">Flagellum</keyword>
<accession>K4LH07</accession>
<organism evidence="6 7">
    <name type="scientific">Thermacetogenium phaeum (strain ATCC BAA-254 / DSM 26808 / PB)</name>
    <dbReference type="NCBI Taxonomy" id="1089553"/>
    <lineage>
        <taxon>Bacteria</taxon>
        <taxon>Bacillati</taxon>
        <taxon>Bacillota</taxon>
        <taxon>Clostridia</taxon>
        <taxon>Thermoanaerobacterales</taxon>
        <taxon>Thermoanaerobacteraceae</taxon>
        <taxon>Thermacetogenium</taxon>
    </lineage>
</organism>
<evidence type="ECO:0000313" key="6">
    <source>
        <dbReference type="EMBL" id="AFV11332.1"/>
    </source>
</evidence>
<dbReference type="NCBIfam" id="TIGR02479">
    <property type="entry name" value="FliA_WhiG"/>
    <property type="match status" value="1"/>
</dbReference>
<dbReference type="InterPro" id="IPR007630">
    <property type="entry name" value="RNA_pol_sigma70_r4"/>
</dbReference>
<dbReference type="Pfam" id="PF04545">
    <property type="entry name" value="Sigma70_r4"/>
    <property type="match status" value="1"/>
</dbReference>
<dbReference type="InterPro" id="IPR012845">
    <property type="entry name" value="RNA_pol_sigma_FliA_WhiG"/>
</dbReference>
<dbReference type="OrthoDB" id="9799825at2"/>
<evidence type="ECO:0000256" key="4">
    <source>
        <dbReference type="ARBA" id="ARBA00023163"/>
    </source>
</evidence>
<keyword evidence="4" id="KW-0804">Transcription</keyword>
<dbReference type="RefSeq" id="WP_015050213.1">
    <property type="nucleotide sequence ID" value="NZ_KI912609.1"/>
</dbReference>
<protein>
    <submittedName>
        <fullName evidence="6">RNA polymerase flagellar operon sigma factor FliA</fullName>
    </submittedName>
</protein>
<dbReference type="InterPro" id="IPR013325">
    <property type="entry name" value="RNA_pol_sigma_r2"/>
</dbReference>
<dbReference type="EMBL" id="CP003732">
    <property type="protein sequence ID" value="AFV11332.1"/>
    <property type="molecule type" value="Genomic_DNA"/>
</dbReference>
<dbReference type="PIRSF" id="PIRSF000770">
    <property type="entry name" value="RNA_pol_sigma-SigE/K"/>
    <property type="match status" value="1"/>
</dbReference>
<dbReference type="PRINTS" id="PR00046">
    <property type="entry name" value="SIGMA70FCT"/>
</dbReference>
<dbReference type="KEGG" id="tpz:Tph_c11100"/>
<dbReference type="Pfam" id="PF04542">
    <property type="entry name" value="Sigma70_r2"/>
    <property type="match status" value="1"/>
</dbReference>
<keyword evidence="6" id="KW-0966">Cell projection</keyword>
<keyword evidence="3" id="KW-0238">DNA-binding</keyword>
<dbReference type="SUPFAM" id="SSF88659">
    <property type="entry name" value="Sigma3 and sigma4 domains of RNA polymerase sigma factors"/>
    <property type="match status" value="2"/>
</dbReference>
<keyword evidence="6" id="KW-0969">Cilium</keyword>
<dbReference type="NCBIfam" id="TIGR02937">
    <property type="entry name" value="sigma70-ECF"/>
    <property type="match status" value="1"/>
</dbReference>
<keyword evidence="1" id="KW-0805">Transcription regulation</keyword>
<gene>
    <name evidence="6" type="primary">fliA</name>
    <name evidence="6" type="ordered locus">Tph_c11100</name>
</gene>